<evidence type="ECO:0000256" key="6">
    <source>
        <dbReference type="ARBA" id="ARBA00023242"/>
    </source>
</evidence>
<evidence type="ECO:0000313" key="10">
    <source>
        <dbReference type="EMBL" id="KAI3920718.1"/>
    </source>
</evidence>
<comment type="subcellular location">
    <subcellularLocation>
        <location evidence="1 8">Nucleus</location>
    </subcellularLocation>
</comment>
<dbReference type="GO" id="GO:0005634">
    <property type="term" value="C:nucleus"/>
    <property type="evidence" value="ECO:0007669"/>
    <property type="project" value="UniProtKB-SubCell"/>
</dbReference>
<keyword evidence="6 8" id="KW-0539">Nucleus</keyword>
<reference evidence="10" key="1">
    <citation type="submission" date="2022-04" db="EMBL/GenBank/DDBJ databases">
        <title>A functionally conserved STORR gene fusion in Papaver species that diverged 16.8 million years ago.</title>
        <authorList>
            <person name="Catania T."/>
        </authorList>
    </citation>
    <scope>NUCLEOTIDE SEQUENCE</scope>
    <source>
        <strain evidence="10">S-188037</strain>
    </source>
</reference>
<dbReference type="GO" id="GO:0009734">
    <property type="term" value="P:auxin-activated signaling pathway"/>
    <property type="evidence" value="ECO:0007669"/>
    <property type="project" value="UniProtKB-UniRule"/>
</dbReference>
<evidence type="ECO:0000256" key="1">
    <source>
        <dbReference type="ARBA" id="ARBA00004123"/>
    </source>
</evidence>
<comment type="subunit">
    <text evidence="8">Homodimers and heterodimers.</text>
</comment>
<accession>A0AAD4XK77</accession>
<comment type="function">
    <text evidence="8">Aux/IAA proteins are short-lived transcriptional factors that function as repressors of early auxin response genes at low auxin concentrations.</text>
</comment>
<evidence type="ECO:0000256" key="4">
    <source>
        <dbReference type="ARBA" id="ARBA00023015"/>
    </source>
</evidence>
<dbReference type="AlphaFoldDB" id="A0AAD4XK77"/>
<protein>
    <recommendedName>
        <fullName evidence="8">Auxin-responsive protein</fullName>
    </recommendedName>
</protein>
<evidence type="ECO:0000259" key="9">
    <source>
        <dbReference type="PROSITE" id="PS51745"/>
    </source>
</evidence>
<dbReference type="InterPro" id="IPR053793">
    <property type="entry name" value="PB1-like"/>
</dbReference>
<dbReference type="PROSITE" id="PS51745">
    <property type="entry name" value="PB1"/>
    <property type="match status" value="1"/>
</dbReference>
<dbReference type="PANTHER" id="PTHR31734">
    <property type="entry name" value="AUXIN-RESPONSIVE PROTEIN IAA17"/>
    <property type="match status" value="1"/>
</dbReference>
<dbReference type="GO" id="GO:0006355">
    <property type="term" value="P:regulation of DNA-templated transcription"/>
    <property type="evidence" value="ECO:0007669"/>
    <property type="project" value="InterPro"/>
</dbReference>
<keyword evidence="7 8" id="KW-0927">Auxin signaling pathway</keyword>
<dbReference type="Proteomes" id="UP001202328">
    <property type="component" value="Unassembled WGS sequence"/>
</dbReference>
<dbReference type="Gene3D" id="3.10.20.90">
    <property type="entry name" value="Phosphatidylinositol 3-kinase Catalytic Subunit, Chain A, domain 1"/>
    <property type="match status" value="1"/>
</dbReference>
<proteinExistence type="inferred from homology"/>
<comment type="similarity">
    <text evidence="2 8">Belongs to the Aux/IAA family.</text>
</comment>
<evidence type="ECO:0000256" key="2">
    <source>
        <dbReference type="ARBA" id="ARBA00006728"/>
    </source>
</evidence>
<dbReference type="Pfam" id="PF02309">
    <property type="entry name" value="AUX_IAA"/>
    <property type="match status" value="1"/>
</dbReference>
<evidence type="ECO:0000256" key="3">
    <source>
        <dbReference type="ARBA" id="ARBA00022491"/>
    </source>
</evidence>
<comment type="caution">
    <text evidence="10">The sequence shown here is derived from an EMBL/GenBank/DDBJ whole genome shotgun (WGS) entry which is preliminary data.</text>
</comment>
<evidence type="ECO:0000256" key="7">
    <source>
        <dbReference type="ARBA" id="ARBA00023294"/>
    </source>
</evidence>
<keyword evidence="3 8" id="KW-0678">Repressor</keyword>
<sequence>MNSLSKAMSAPYLPVTSPASISTRSYHEDHNHNDLIIDLGLSLGNSLQVPDDQAYHSSSGQFVNSADYGELMGWSHQLNNPYMKASISNVYQTMVMLDDEETEVVQSKERWAYVKVNMEGIVIGRKVCIHEHAGFTSLAIQLEDMFGRHSMFGLRLFDTESEFALFYKDSTQSWRTVGDVPWKEFVDCVTRLRITRKDGVFFSPSVSSLFT</sequence>
<dbReference type="EMBL" id="JAJJMB010008785">
    <property type="protein sequence ID" value="KAI3920718.1"/>
    <property type="molecule type" value="Genomic_DNA"/>
</dbReference>
<name>A0AAD4XK77_9MAGN</name>
<keyword evidence="5 8" id="KW-0804">Transcription</keyword>
<gene>
    <name evidence="10" type="ORF">MKW98_005544</name>
</gene>
<feature type="domain" description="PB1" evidence="9">
    <location>
        <begin position="111"/>
        <end position="199"/>
    </location>
</feature>
<evidence type="ECO:0000256" key="5">
    <source>
        <dbReference type="ARBA" id="ARBA00023163"/>
    </source>
</evidence>
<organism evidence="10 11">
    <name type="scientific">Papaver atlanticum</name>
    <dbReference type="NCBI Taxonomy" id="357466"/>
    <lineage>
        <taxon>Eukaryota</taxon>
        <taxon>Viridiplantae</taxon>
        <taxon>Streptophyta</taxon>
        <taxon>Embryophyta</taxon>
        <taxon>Tracheophyta</taxon>
        <taxon>Spermatophyta</taxon>
        <taxon>Magnoliopsida</taxon>
        <taxon>Ranunculales</taxon>
        <taxon>Papaveraceae</taxon>
        <taxon>Papaveroideae</taxon>
        <taxon>Papaver</taxon>
    </lineage>
</organism>
<dbReference type="InterPro" id="IPR033389">
    <property type="entry name" value="AUX/IAA_dom"/>
</dbReference>
<keyword evidence="4 8" id="KW-0805">Transcription regulation</keyword>
<dbReference type="InterPro" id="IPR003311">
    <property type="entry name" value="AUX_IAA"/>
</dbReference>
<dbReference type="PANTHER" id="PTHR31734:SF114">
    <property type="entry name" value="AUXIN-RESPONSIVE PROTEIN IAA32"/>
    <property type="match status" value="1"/>
</dbReference>
<keyword evidence="11" id="KW-1185">Reference proteome</keyword>
<evidence type="ECO:0000313" key="11">
    <source>
        <dbReference type="Proteomes" id="UP001202328"/>
    </source>
</evidence>
<dbReference type="SUPFAM" id="SSF54277">
    <property type="entry name" value="CAD &amp; PB1 domains"/>
    <property type="match status" value="1"/>
</dbReference>
<evidence type="ECO:0000256" key="8">
    <source>
        <dbReference type="RuleBase" id="RU004549"/>
    </source>
</evidence>